<evidence type="ECO:0000256" key="1">
    <source>
        <dbReference type="SAM" id="MobiDB-lite"/>
    </source>
</evidence>
<dbReference type="Proteomes" id="UP000198876">
    <property type="component" value="Unassembled WGS sequence"/>
</dbReference>
<evidence type="ECO:0000313" key="3">
    <source>
        <dbReference type="Proteomes" id="UP000198876"/>
    </source>
</evidence>
<name>A0A1I2P7M0_9EURY</name>
<gene>
    <name evidence="2" type="ORF">SAMN04488063_1483</name>
</gene>
<protein>
    <submittedName>
        <fullName evidence="2">Uncharacterized protein</fullName>
    </submittedName>
</protein>
<organism evidence="2 3">
    <name type="scientific">Halopelagius inordinatus</name>
    <dbReference type="NCBI Taxonomy" id="553467"/>
    <lineage>
        <taxon>Archaea</taxon>
        <taxon>Methanobacteriati</taxon>
        <taxon>Methanobacteriota</taxon>
        <taxon>Stenosarchaea group</taxon>
        <taxon>Halobacteria</taxon>
        <taxon>Halobacteriales</taxon>
        <taxon>Haloferacaceae</taxon>
    </lineage>
</organism>
<evidence type="ECO:0000313" key="2">
    <source>
        <dbReference type="EMBL" id="SFG12064.1"/>
    </source>
</evidence>
<feature type="region of interest" description="Disordered" evidence="1">
    <location>
        <begin position="22"/>
        <end position="43"/>
    </location>
</feature>
<proteinExistence type="predicted"/>
<feature type="compositionally biased region" description="Basic and acidic residues" evidence="1">
    <location>
        <begin position="64"/>
        <end position="78"/>
    </location>
</feature>
<accession>A0A1I2P7M0</accession>
<dbReference type="STRING" id="553467.SAMN04488063_1483"/>
<keyword evidence="3" id="KW-1185">Reference proteome</keyword>
<dbReference type="EMBL" id="FOOQ01000001">
    <property type="protein sequence ID" value="SFG12064.1"/>
    <property type="molecule type" value="Genomic_DNA"/>
</dbReference>
<sequence length="85" mass="9590">MRSGDARNMLRLLIFSQYDLSSGNKMSRSHRRPENESNGEAAPGYYHVVCHDCRVESLETDADEARDAATRHDEKTGHDVTVGRL</sequence>
<dbReference type="AlphaFoldDB" id="A0A1I2P7M0"/>
<reference evidence="3" key="1">
    <citation type="submission" date="2016-10" db="EMBL/GenBank/DDBJ databases">
        <authorList>
            <person name="Varghese N."/>
            <person name="Submissions S."/>
        </authorList>
    </citation>
    <scope>NUCLEOTIDE SEQUENCE [LARGE SCALE GENOMIC DNA]</scope>
    <source>
        <strain evidence="3">CGMCC 1.7739</strain>
    </source>
</reference>
<feature type="region of interest" description="Disordered" evidence="1">
    <location>
        <begin position="64"/>
        <end position="85"/>
    </location>
</feature>